<protein>
    <submittedName>
        <fullName evidence="1">Uncharacterized protein</fullName>
    </submittedName>
</protein>
<proteinExistence type="predicted"/>
<dbReference type="AlphaFoldDB" id="A0A6V7UEW3"/>
<comment type="caution">
    <text evidence="1">The sequence shown here is derived from an EMBL/GenBank/DDBJ whole genome shotgun (WGS) entry which is preliminary data.</text>
</comment>
<gene>
    <name evidence="1" type="ORF">MENT_LOCUS12077</name>
</gene>
<sequence length="70" mass="7897">MRKAIVAGFFMQRIGHYITVKDNQTVNIHPSSTINHKPVIKIAPKYYDVNSFPEGSDAKIGLKMHLDSKV</sequence>
<accession>A0A6V7UEW3</accession>
<dbReference type="Proteomes" id="UP000580250">
    <property type="component" value="Unassembled WGS sequence"/>
</dbReference>
<dbReference type="EMBL" id="CAJEWN010000060">
    <property type="protein sequence ID" value="CAD2155966.1"/>
    <property type="molecule type" value="Genomic_DNA"/>
</dbReference>
<dbReference type="OrthoDB" id="10253254at2759"/>
<reference evidence="1 2" key="1">
    <citation type="submission" date="2020-08" db="EMBL/GenBank/DDBJ databases">
        <authorList>
            <person name="Koutsovoulos G."/>
            <person name="Danchin GJ E."/>
        </authorList>
    </citation>
    <scope>NUCLEOTIDE SEQUENCE [LARGE SCALE GENOMIC DNA]</scope>
</reference>
<name>A0A6V7UEW3_MELEN</name>
<evidence type="ECO:0000313" key="2">
    <source>
        <dbReference type="Proteomes" id="UP000580250"/>
    </source>
</evidence>
<organism evidence="1 2">
    <name type="scientific">Meloidogyne enterolobii</name>
    <name type="common">Root-knot nematode worm</name>
    <name type="synonym">Meloidogyne mayaguensis</name>
    <dbReference type="NCBI Taxonomy" id="390850"/>
    <lineage>
        <taxon>Eukaryota</taxon>
        <taxon>Metazoa</taxon>
        <taxon>Ecdysozoa</taxon>
        <taxon>Nematoda</taxon>
        <taxon>Chromadorea</taxon>
        <taxon>Rhabditida</taxon>
        <taxon>Tylenchina</taxon>
        <taxon>Tylenchomorpha</taxon>
        <taxon>Tylenchoidea</taxon>
        <taxon>Meloidogynidae</taxon>
        <taxon>Meloidogyninae</taxon>
        <taxon>Meloidogyne</taxon>
    </lineage>
</organism>
<evidence type="ECO:0000313" key="1">
    <source>
        <dbReference type="EMBL" id="CAD2155966.1"/>
    </source>
</evidence>